<accession>A0A562YC91</accession>
<evidence type="ECO:0000313" key="4">
    <source>
        <dbReference type="Proteomes" id="UP000295814"/>
    </source>
</evidence>
<gene>
    <name evidence="3" type="ORF">E1J38_012540</name>
</gene>
<feature type="region of interest" description="Disordered" evidence="1">
    <location>
        <begin position="88"/>
        <end position="122"/>
    </location>
</feature>
<evidence type="ECO:0000256" key="2">
    <source>
        <dbReference type="SAM" id="Phobius"/>
    </source>
</evidence>
<feature type="transmembrane region" description="Helical" evidence="2">
    <location>
        <begin position="30"/>
        <end position="46"/>
    </location>
</feature>
<keyword evidence="2" id="KW-1133">Transmembrane helix</keyword>
<reference evidence="3 4" key="1">
    <citation type="submission" date="2019-07" db="EMBL/GenBank/DDBJ databases">
        <title>Seonamhaeicola sp. W255 draft genome.</title>
        <authorList>
            <person name="Zhang X.-Y."/>
            <person name="Zhang R."/>
            <person name="Zhong Y.-L."/>
            <person name="Du Z.-J."/>
        </authorList>
    </citation>
    <scope>NUCLEOTIDE SEQUENCE [LARGE SCALE GENOMIC DNA]</scope>
    <source>
        <strain evidence="3 4">W255</strain>
    </source>
</reference>
<comment type="caution">
    <text evidence="3">The sequence shown here is derived from an EMBL/GenBank/DDBJ whole genome shotgun (WGS) entry which is preliminary data.</text>
</comment>
<name>A0A562YC91_9FLAO</name>
<dbReference type="RefSeq" id="WP_133357169.1">
    <property type="nucleotide sequence ID" value="NZ_SMZJ02000008.1"/>
</dbReference>
<dbReference type="OrthoDB" id="1454744at2"/>
<feature type="transmembrane region" description="Helical" evidence="2">
    <location>
        <begin position="58"/>
        <end position="77"/>
    </location>
</feature>
<dbReference type="EMBL" id="SMZJ02000008">
    <property type="protein sequence ID" value="TWO31722.1"/>
    <property type="molecule type" value="Genomic_DNA"/>
</dbReference>
<keyword evidence="2" id="KW-0812">Transmembrane</keyword>
<sequence length="122" mass="13621">MKKLFTTLAIIASLLAIIFAILPISNLAIIPSILALVFGLLAFYFSRKTGQVKKIIQFTFLLTIMALAITTYKALFIKTEVADTQELKATESQSKEEALEELEDLEIDDIEIDAPELEDIEL</sequence>
<organism evidence="3 4">
    <name type="scientific">Seonamhaeicola sediminis</name>
    <dbReference type="NCBI Taxonomy" id="2528206"/>
    <lineage>
        <taxon>Bacteria</taxon>
        <taxon>Pseudomonadati</taxon>
        <taxon>Bacteroidota</taxon>
        <taxon>Flavobacteriia</taxon>
        <taxon>Flavobacteriales</taxon>
        <taxon>Flavobacteriaceae</taxon>
    </lineage>
</organism>
<evidence type="ECO:0000256" key="1">
    <source>
        <dbReference type="SAM" id="MobiDB-lite"/>
    </source>
</evidence>
<dbReference type="AlphaFoldDB" id="A0A562YC91"/>
<keyword evidence="2" id="KW-0472">Membrane</keyword>
<proteinExistence type="predicted"/>
<protein>
    <submittedName>
        <fullName evidence="3">FUSC family protein</fullName>
    </submittedName>
</protein>
<feature type="compositionally biased region" description="Acidic residues" evidence="1">
    <location>
        <begin position="98"/>
        <end position="122"/>
    </location>
</feature>
<evidence type="ECO:0000313" key="3">
    <source>
        <dbReference type="EMBL" id="TWO31722.1"/>
    </source>
</evidence>
<feature type="compositionally biased region" description="Basic and acidic residues" evidence="1">
    <location>
        <begin position="88"/>
        <end position="97"/>
    </location>
</feature>
<dbReference type="Proteomes" id="UP000295814">
    <property type="component" value="Unassembled WGS sequence"/>
</dbReference>
<keyword evidence="4" id="KW-1185">Reference proteome</keyword>